<reference evidence="1" key="1">
    <citation type="submission" date="2018-05" db="EMBL/GenBank/DDBJ databases">
        <authorList>
            <person name="Lanie J.A."/>
            <person name="Ng W.-L."/>
            <person name="Kazmierczak K.M."/>
            <person name="Andrzejewski T.M."/>
            <person name="Davidsen T.M."/>
            <person name="Wayne K.J."/>
            <person name="Tettelin H."/>
            <person name="Glass J.I."/>
            <person name="Rusch D."/>
            <person name="Podicherti R."/>
            <person name="Tsui H.-C.T."/>
            <person name="Winkler M.E."/>
        </authorList>
    </citation>
    <scope>NUCLEOTIDE SEQUENCE</scope>
</reference>
<dbReference type="AlphaFoldDB" id="A0A383E9X6"/>
<gene>
    <name evidence="1" type="ORF">METZ01_LOCUS506511</name>
</gene>
<evidence type="ECO:0000313" key="1">
    <source>
        <dbReference type="EMBL" id="SVE53657.1"/>
    </source>
</evidence>
<dbReference type="EMBL" id="UINC01224155">
    <property type="protein sequence ID" value="SVE53657.1"/>
    <property type="molecule type" value="Genomic_DNA"/>
</dbReference>
<organism evidence="1">
    <name type="scientific">marine metagenome</name>
    <dbReference type="NCBI Taxonomy" id="408172"/>
    <lineage>
        <taxon>unclassified sequences</taxon>
        <taxon>metagenomes</taxon>
        <taxon>ecological metagenomes</taxon>
    </lineage>
</organism>
<sequence>MLLENHVYEERTELMGLFIHRNIALSHVRNRNNGLT</sequence>
<protein>
    <submittedName>
        <fullName evidence="1">Uncharacterized protein</fullName>
    </submittedName>
</protein>
<accession>A0A383E9X6</accession>
<proteinExistence type="predicted"/>
<feature type="non-terminal residue" evidence="1">
    <location>
        <position position="36"/>
    </location>
</feature>
<name>A0A383E9X6_9ZZZZ</name>